<sequence>MKLDNIEHVFFDLDHTLWDFDRNSELAFKEIFEKQKITIDLEDFLQVYKPINFKYWELYRNNSVSKEALRFGRLKESFTALKFDTVDATINLIADDYIEYLPKNNHLLEGGMELLNTLKDQYRLHIITNGFEEVQHKKMKGSGIHDYFETITTSEEAGVKKPHPQIFQVALNKSGAEISKSVMIGDNLEADIIGAHQFGLRVIHLSSGGQTVQDQYPQVQKLKELLNYL</sequence>
<dbReference type="NCBIfam" id="TIGR02254">
    <property type="entry name" value="YjjG_YfnB"/>
    <property type="match status" value="1"/>
</dbReference>
<keyword evidence="2" id="KW-1185">Reference proteome</keyword>
<dbReference type="NCBIfam" id="TIGR01509">
    <property type="entry name" value="HAD-SF-IA-v3"/>
    <property type="match status" value="1"/>
</dbReference>
<keyword evidence="1" id="KW-0378">Hydrolase</keyword>
<dbReference type="PANTHER" id="PTHR47478:SF1">
    <property type="entry name" value="PYRIMIDINE 5'-NUCLEOTIDASE YJJG"/>
    <property type="match status" value="1"/>
</dbReference>
<dbReference type="SFLD" id="SFLDS00003">
    <property type="entry name" value="Haloacid_Dehalogenase"/>
    <property type="match status" value="1"/>
</dbReference>
<dbReference type="InterPro" id="IPR023198">
    <property type="entry name" value="PGP-like_dom2"/>
</dbReference>
<dbReference type="SFLD" id="SFLDG01129">
    <property type="entry name" value="C1.5:_HAD__Beta-PGM__Phosphata"/>
    <property type="match status" value="1"/>
</dbReference>
<dbReference type="InterPro" id="IPR052550">
    <property type="entry name" value="Pyrimidine_5'-ntase_YjjG"/>
</dbReference>
<dbReference type="GO" id="GO:0008253">
    <property type="term" value="F:5'-nucleotidase activity"/>
    <property type="evidence" value="ECO:0007669"/>
    <property type="project" value="InterPro"/>
</dbReference>
<dbReference type="AlphaFoldDB" id="A0A1H1P1P5"/>
<organism evidence="1 2">
    <name type="scientific">Christiangramia echinicola</name>
    <dbReference type="NCBI Taxonomy" id="279359"/>
    <lineage>
        <taxon>Bacteria</taxon>
        <taxon>Pseudomonadati</taxon>
        <taxon>Bacteroidota</taxon>
        <taxon>Flavobacteriia</taxon>
        <taxon>Flavobacteriales</taxon>
        <taxon>Flavobacteriaceae</taxon>
        <taxon>Christiangramia</taxon>
    </lineage>
</organism>
<dbReference type="NCBIfam" id="TIGR01549">
    <property type="entry name" value="HAD-SF-IA-v1"/>
    <property type="match status" value="1"/>
</dbReference>
<dbReference type="InterPro" id="IPR011951">
    <property type="entry name" value="HAD-SF_hydro_IA_YjjG/PynA"/>
</dbReference>
<dbReference type="PANTHER" id="PTHR47478">
    <property type="match status" value="1"/>
</dbReference>
<protein>
    <submittedName>
        <fullName evidence="1">Putative hydrolase of the HAD superfamily</fullName>
    </submittedName>
</protein>
<dbReference type="InterPro" id="IPR023214">
    <property type="entry name" value="HAD_sf"/>
</dbReference>
<dbReference type="SUPFAM" id="SSF56784">
    <property type="entry name" value="HAD-like"/>
    <property type="match status" value="1"/>
</dbReference>
<name>A0A1H1P1P5_9FLAO</name>
<dbReference type="Gene3D" id="3.40.50.1000">
    <property type="entry name" value="HAD superfamily/HAD-like"/>
    <property type="match status" value="1"/>
</dbReference>
<gene>
    <name evidence="1" type="ORF">SAMN04488552_1947</name>
</gene>
<evidence type="ECO:0000313" key="2">
    <source>
        <dbReference type="Proteomes" id="UP000198858"/>
    </source>
</evidence>
<dbReference type="Gene3D" id="1.10.150.240">
    <property type="entry name" value="Putative phosphatase, domain 2"/>
    <property type="match status" value="1"/>
</dbReference>
<evidence type="ECO:0000313" key="1">
    <source>
        <dbReference type="EMBL" id="SDS05147.1"/>
    </source>
</evidence>
<dbReference type="Pfam" id="PF00702">
    <property type="entry name" value="Hydrolase"/>
    <property type="match status" value="1"/>
</dbReference>
<proteinExistence type="predicted"/>
<dbReference type="STRING" id="1250231.SAMN04488552_1947"/>
<accession>A0A1H1P1P5</accession>
<dbReference type="Proteomes" id="UP000198858">
    <property type="component" value="Chromosome I"/>
</dbReference>
<dbReference type="RefSeq" id="WP_089662271.1">
    <property type="nucleotide sequence ID" value="NZ_LT629745.1"/>
</dbReference>
<reference evidence="1 2" key="1">
    <citation type="submission" date="2016-10" db="EMBL/GenBank/DDBJ databases">
        <authorList>
            <person name="Varghese N."/>
            <person name="Submissions S."/>
        </authorList>
    </citation>
    <scope>NUCLEOTIDE SEQUENCE [LARGE SCALE GENOMIC DNA]</scope>
    <source>
        <strain evidence="1 2">Mar_2010_102</strain>
    </source>
</reference>
<dbReference type="InterPro" id="IPR036412">
    <property type="entry name" value="HAD-like_sf"/>
</dbReference>
<dbReference type="SFLD" id="SFLDG01135">
    <property type="entry name" value="C1.5.6:_HAD__Beta-PGM__Phospha"/>
    <property type="match status" value="1"/>
</dbReference>
<dbReference type="InterPro" id="IPR006439">
    <property type="entry name" value="HAD-SF_hydro_IA"/>
</dbReference>
<dbReference type="EMBL" id="LT629745">
    <property type="protein sequence ID" value="SDS05147.1"/>
    <property type="molecule type" value="Genomic_DNA"/>
</dbReference>